<evidence type="ECO:0000256" key="3">
    <source>
        <dbReference type="ARBA" id="ARBA00023242"/>
    </source>
</evidence>
<dbReference type="OrthoDB" id="31113at2759"/>
<protein>
    <submittedName>
        <fullName evidence="6">5'-3' exonuclease, C-terminal domain-containing protein</fullName>
    </submittedName>
</protein>
<keyword evidence="3" id="KW-0539">Nucleus</keyword>
<dbReference type="SUPFAM" id="SSF88723">
    <property type="entry name" value="PIN domain-like"/>
    <property type="match status" value="1"/>
</dbReference>
<dbReference type="STRING" id="35608.A0A2U1NLH9"/>
<proteinExistence type="predicted"/>
<dbReference type="PANTHER" id="PTHR16171">
    <property type="entry name" value="DNA REPAIR PROTEIN COMPLEMENTING XP-G CELLS-RELATED"/>
    <property type="match status" value="1"/>
</dbReference>
<reference evidence="6 7" key="1">
    <citation type="journal article" date="2018" name="Mol. Plant">
        <title>The genome of Artemisia annua provides insight into the evolution of Asteraceae family and artemisinin biosynthesis.</title>
        <authorList>
            <person name="Shen Q."/>
            <person name="Zhang L."/>
            <person name="Liao Z."/>
            <person name="Wang S."/>
            <person name="Yan T."/>
            <person name="Shi P."/>
            <person name="Liu M."/>
            <person name="Fu X."/>
            <person name="Pan Q."/>
            <person name="Wang Y."/>
            <person name="Lv Z."/>
            <person name="Lu X."/>
            <person name="Zhang F."/>
            <person name="Jiang W."/>
            <person name="Ma Y."/>
            <person name="Chen M."/>
            <person name="Hao X."/>
            <person name="Li L."/>
            <person name="Tang Y."/>
            <person name="Lv G."/>
            <person name="Zhou Y."/>
            <person name="Sun X."/>
            <person name="Brodelius P.E."/>
            <person name="Rose J.K.C."/>
            <person name="Tang K."/>
        </authorList>
    </citation>
    <scope>NUCLEOTIDE SEQUENCE [LARGE SCALE GENOMIC DNA]</scope>
    <source>
        <strain evidence="7">cv. Huhao1</strain>
        <tissue evidence="6">Leaf</tissue>
    </source>
</reference>
<feature type="region of interest" description="Disordered" evidence="4">
    <location>
        <begin position="117"/>
        <end position="142"/>
    </location>
</feature>
<dbReference type="Gene3D" id="3.40.50.1010">
    <property type="entry name" value="5'-nuclease"/>
    <property type="match status" value="1"/>
</dbReference>
<dbReference type="AlphaFoldDB" id="A0A2U1NLH9"/>
<evidence type="ECO:0000313" key="7">
    <source>
        <dbReference type="Proteomes" id="UP000245207"/>
    </source>
</evidence>
<dbReference type="GO" id="GO:0003697">
    <property type="term" value="F:single-stranded DNA binding"/>
    <property type="evidence" value="ECO:0007669"/>
    <property type="project" value="InterPro"/>
</dbReference>
<dbReference type="PANTHER" id="PTHR16171:SF7">
    <property type="entry name" value="DNA REPAIR PROTEIN RAD2"/>
    <property type="match status" value="1"/>
</dbReference>
<evidence type="ECO:0000256" key="1">
    <source>
        <dbReference type="ARBA" id="ARBA00004123"/>
    </source>
</evidence>
<keyword evidence="7" id="KW-1185">Reference proteome</keyword>
<comment type="caution">
    <text evidence="6">The sequence shown here is derived from an EMBL/GenBank/DDBJ whole genome shotgun (WGS) entry which is preliminary data.</text>
</comment>
<organism evidence="6 7">
    <name type="scientific">Artemisia annua</name>
    <name type="common">Sweet wormwood</name>
    <dbReference type="NCBI Taxonomy" id="35608"/>
    <lineage>
        <taxon>Eukaryota</taxon>
        <taxon>Viridiplantae</taxon>
        <taxon>Streptophyta</taxon>
        <taxon>Embryophyta</taxon>
        <taxon>Tracheophyta</taxon>
        <taxon>Spermatophyta</taxon>
        <taxon>Magnoliopsida</taxon>
        <taxon>eudicotyledons</taxon>
        <taxon>Gunneridae</taxon>
        <taxon>Pentapetalae</taxon>
        <taxon>asterids</taxon>
        <taxon>campanulids</taxon>
        <taxon>Asterales</taxon>
        <taxon>Asteraceae</taxon>
        <taxon>Asteroideae</taxon>
        <taxon>Anthemideae</taxon>
        <taxon>Artemisiinae</taxon>
        <taxon>Artemisia</taxon>
    </lineage>
</organism>
<dbReference type="InterPro" id="IPR029060">
    <property type="entry name" value="PIN-like_dom_sf"/>
</dbReference>
<dbReference type="Proteomes" id="UP000245207">
    <property type="component" value="Unassembled WGS sequence"/>
</dbReference>
<dbReference type="PROSITE" id="PS00841">
    <property type="entry name" value="XPG_1"/>
    <property type="match status" value="1"/>
</dbReference>
<accession>A0A2U1NLH9</accession>
<dbReference type="InterPro" id="IPR006085">
    <property type="entry name" value="XPG_DNA_repair_N"/>
</dbReference>
<dbReference type="Pfam" id="PF00752">
    <property type="entry name" value="XPG_N"/>
    <property type="match status" value="1"/>
</dbReference>
<gene>
    <name evidence="6" type="ORF">CTI12_AA254060</name>
</gene>
<evidence type="ECO:0000313" key="6">
    <source>
        <dbReference type="EMBL" id="PWA74310.1"/>
    </source>
</evidence>
<comment type="subcellular location">
    <subcellularLocation>
        <location evidence="1">Nucleus</location>
    </subcellularLocation>
</comment>
<dbReference type="GO" id="GO:0004520">
    <property type="term" value="F:DNA endonuclease activity"/>
    <property type="evidence" value="ECO:0007669"/>
    <property type="project" value="TreeGrafter"/>
</dbReference>
<dbReference type="PRINTS" id="PR00066">
    <property type="entry name" value="XRODRMPGMNTG"/>
</dbReference>
<keyword evidence="6" id="KW-0378">Hydrolase</keyword>
<sequence>MRDERGEMVRNAHILGFFRRICKLLYLRTKPVFVFDGATPALKRRTVIARRRHRENAQAKIRKTAEKLLLNHLKAMRLKELANDLENQRKSNVGKGKKVVVERDNVDKGKKVITEKDDAAGTFGKSDSSDTKDYDQEALDAM</sequence>
<name>A0A2U1NLH9_ARTAN</name>
<keyword evidence="6" id="KW-0540">Nuclease</keyword>
<evidence type="ECO:0000259" key="5">
    <source>
        <dbReference type="Pfam" id="PF00752"/>
    </source>
</evidence>
<dbReference type="GO" id="GO:0004527">
    <property type="term" value="F:exonuclease activity"/>
    <property type="evidence" value="ECO:0007669"/>
    <property type="project" value="UniProtKB-KW"/>
</dbReference>
<evidence type="ECO:0000256" key="4">
    <source>
        <dbReference type="SAM" id="MobiDB-lite"/>
    </source>
</evidence>
<evidence type="ECO:0000256" key="2">
    <source>
        <dbReference type="ARBA" id="ARBA00022759"/>
    </source>
</evidence>
<keyword evidence="2" id="KW-0255">Endonuclease</keyword>
<dbReference type="GO" id="GO:0005634">
    <property type="term" value="C:nucleus"/>
    <property type="evidence" value="ECO:0007669"/>
    <property type="project" value="UniProtKB-SubCell"/>
</dbReference>
<keyword evidence="6" id="KW-0269">Exonuclease</keyword>
<dbReference type="GO" id="GO:0006289">
    <property type="term" value="P:nucleotide-excision repair"/>
    <property type="evidence" value="ECO:0007669"/>
    <property type="project" value="InterPro"/>
</dbReference>
<dbReference type="InterPro" id="IPR001044">
    <property type="entry name" value="XPG/Rad2_eukaryotes"/>
</dbReference>
<dbReference type="InterPro" id="IPR019974">
    <property type="entry name" value="XPG_CS"/>
</dbReference>
<feature type="domain" description="XPG N-terminal" evidence="5">
    <location>
        <begin position="2"/>
        <end position="56"/>
    </location>
</feature>
<dbReference type="EMBL" id="PKPP01002587">
    <property type="protein sequence ID" value="PWA74310.1"/>
    <property type="molecule type" value="Genomic_DNA"/>
</dbReference>